<feature type="domain" description="Methyltransferase small" evidence="1">
    <location>
        <begin position="41"/>
        <end position="175"/>
    </location>
</feature>
<dbReference type="InterPro" id="IPR029063">
    <property type="entry name" value="SAM-dependent_MTases_sf"/>
</dbReference>
<dbReference type="PANTHER" id="PTHR47739">
    <property type="entry name" value="TRNA1(VAL) (ADENINE(37)-N6)-METHYLTRANSFERASE"/>
    <property type="match status" value="1"/>
</dbReference>
<dbReference type="PANTHER" id="PTHR47739:SF1">
    <property type="entry name" value="TRNA1(VAL) (ADENINE(37)-N6)-METHYLTRANSFERASE"/>
    <property type="match status" value="1"/>
</dbReference>
<dbReference type="CDD" id="cd02440">
    <property type="entry name" value="AdoMet_MTases"/>
    <property type="match status" value="1"/>
</dbReference>
<dbReference type="EMBL" id="DXIJ01000076">
    <property type="protein sequence ID" value="HIV85912.1"/>
    <property type="molecule type" value="Genomic_DNA"/>
</dbReference>
<dbReference type="Proteomes" id="UP000824162">
    <property type="component" value="Unassembled WGS sequence"/>
</dbReference>
<dbReference type="GO" id="GO:0032259">
    <property type="term" value="P:methylation"/>
    <property type="evidence" value="ECO:0007669"/>
    <property type="project" value="InterPro"/>
</dbReference>
<dbReference type="AlphaFoldDB" id="A0A9D1PQ80"/>
<proteinExistence type="predicted"/>
<dbReference type="InterPro" id="IPR050210">
    <property type="entry name" value="tRNA_Adenine-N(6)_MTase"/>
</dbReference>
<dbReference type="PROSITE" id="PS00092">
    <property type="entry name" value="N6_MTASE"/>
    <property type="match status" value="1"/>
</dbReference>
<dbReference type="GO" id="GO:0008170">
    <property type="term" value="F:N-methyltransferase activity"/>
    <property type="evidence" value="ECO:0007669"/>
    <property type="project" value="UniProtKB-ARBA"/>
</dbReference>
<dbReference type="InterPro" id="IPR002052">
    <property type="entry name" value="DNA_methylase_N6_adenine_CS"/>
</dbReference>
<organism evidence="2 3">
    <name type="scientific">Candidatus Monoglobus merdigallinarum</name>
    <dbReference type="NCBI Taxonomy" id="2838698"/>
    <lineage>
        <taxon>Bacteria</taxon>
        <taxon>Bacillati</taxon>
        <taxon>Bacillota</taxon>
        <taxon>Clostridia</taxon>
        <taxon>Monoglobales</taxon>
        <taxon>Monoglobaceae</taxon>
        <taxon>Monoglobus</taxon>
    </lineage>
</organism>
<dbReference type="InterPro" id="IPR007848">
    <property type="entry name" value="Small_mtfrase_dom"/>
</dbReference>
<comment type="caution">
    <text evidence="2">The sequence shown here is derived from an EMBL/GenBank/DDBJ whole genome shotgun (WGS) entry which is preliminary data.</text>
</comment>
<dbReference type="SUPFAM" id="SSF53335">
    <property type="entry name" value="S-adenosyl-L-methionine-dependent methyltransferases"/>
    <property type="match status" value="1"/>
</dbReference>
<evidence type="ECO:0000259" key="1">
    <source>
        <dbReference type="Pfam" id="PF05175"/>
    </source>
</evidence>
<reference evidence="2" key="1">
    <citation type="journal article" date="2021" name="PeerJ">
        <title>Extensive microbial diversity within the chicken gut microbiome revealed by metagenomics and culture.</title>
        <authorList>
            <person name="Gilroy R."/>
            <person name="Ravi A."/>
            <person name="Getino M."/>
            <person name="Pursley I."/>
            <person name="Horton D.L."/>
            <person name="Alikhan N.F."/>
            <person name="Baker D."/>
            <person name="Gharbi K."/>
            <person name="Hall N."/>
            <person name="Watson M."/>
            <person name="Adriaenssens E.M."/>
            <person name="Foster-Nyarko E."/>
            <person name="Jarju S."/>
            <person name="Secka A."/>
            <person name="Antonio M."/>
            <person name="Oren A."/>
            <person name="Chaudhuri R.R."/>
            <person name="La Ragione R."/>
            <person name="Hildebrand F."/>
            <person name="Pallen M.J."/>
        </authorList>
    </citation>
    <scope>NUCLEOTIDE SEQUENCE</scope>
    <source>
        <strain evidence="2">5790</strain>
    </source>
</reference>
<evidence type="ECO:0000313" key="3">
    <source>
        <dbReference type="Proteomes" id="UP000824162"/>
    </source>
</evidence>
<dbReference type="GO" id="GO:0008757">
    <property type="term" value="F:S-adenosylmethionine-dependent methyltransferase activity"/>
    <property type="evidence" value="ECO:0007669"/>
    <property type="project" value="UniProtKB-ARBA"/>
</dbReference>
<dbReference type="GO" id="GO:0003676">
    <property type="term" value="F:nucleic acid binding"/>
    <property type="evidence" value="ECO:0007669"/>
    <property type="project" value="InterPro"/>
</dbReference>
<accession>A0A9D1PQ80</accession>
<dbReference type="Pfam" id="PF05175">
    <property type="entry name" value="MTS"/>
    <property type="match status" value="1"/>
</dbReference>
<reference evidence="2" key="2">
    <citation type="submission" date="2021-04" db="EMBL/GenBank/DDBJ databases">
        <authorList>
            <person name="Gilroy R."/>
        </authorList>
    </citation>
    <scope>NUCLEOTIDE SEQUENCE</scope>
    <source>
        <strain evidence="2">5790</strain>
    </source>
</reference>
<dbReference type="Gene3D" id="3.40.50.150">
    <property type="entry name" value="Vaccinia Virus protein VP39"/>
    <property type="match status" value="1"/>
</dbReference>
<sequence>MDNNLIRKGERLDDLNLGGLKLLQDPNQFCFGVDAVLLADFAAGAIKKDAAVMDMCSGNGIIAVLLTHKSSAKHITALEIQEGAASLAERSVRLNDLCSKVTVVNNDLKNAAEIFGKSIFDNVVCNPPYKQFGGGLINENSASAAARHEIFCTLEDVIRVSSELLAPGGKLSMIHRPERLADIIILMKKYKIEPKRLRFVHPSSGKTAAMILIEGAYCGRPWLKLEPPLYIYKENGHEYTDEINSIYERGR</sequence>
<protein>
    <submittedName>
        <fullName evidence="2">tRNA1(Val) (Adenine(37)-N6)-methyltransferase</fullName>
    </submittedName>
</protein>
<name>A0A9D1PQ80_9FIRM</name>
<gene>
    <name evidence="2" type="ORF">H9900_03775</name>
</gene>
<evidence type="ECO:0000313" key="2">
    <source>
        <dbReference type="EMBL" id="HIV85912.1"/>
    </source>
</evidence>